<keyword evidence="3" id="KW-1185">Reference proteome</keyword>
<evidence type="ECO:0000313" key="2">
    <source>
        <dbReference type="EMBL" id="OJJ37497.1"/>
    </source>
</evidence>
<proteinExistence type="predicted"/>
<evidence type="ECO:0000256" key="1">
    <source>
        <dbReference type="SAM" id="MobiDB-lite"/>
    </source>
</evidence>
<protein>
    <submittedName>
        <fullName evidence="2">Uncharacterized protein</fullName>
    </submittedName>
</protein>
<name>A0A1L9RRP3_ASPWE</name>
<dbReference type="VEuPathDB" id="FungiDB:ASPWEDRAFT_39196"/>
<dbReference type="GeneID" id="63750900"/>
<organism evidence="2 3">
    <name type="scientific">Aspergillus wentii DTO 134E9</name>
    <dbReference type="NCBI Taxonomy" id="1073089"/>
    <lineage>
        <taxon>Eukaryota</taxon>
        <taxon>Fungi</taxon>
        <taxon>Dikarya</taxon>
        <taxon>Ascomycota</taxon>
        <taxon>Pezizomycotina</taxon>
        <taxon>Eurotiomycetes</taxon>
        <taxon>Eurotiomycetidae</taxon>
        <taxon>Eurotiales</taxon>
        <taxon>Aspergillaceae</taxon>
        <taxon>Aspergillus</taxon>
        <taxon>Aspergillus subgen. Cremei</taxon>
    </lineage>
</organism>
<sequence>MAESVEELKATVAKLQRELSVSKEMHERTSARSTDEREKWDTEREALQAKISGLGKALHELQEAMENM</sequence>
<reference evidence="3" key="1">
    <citation type="journal article" date="2017" name="Genome Biol.">
        <title>Comparative genomics reveals high biological diversity and specific adaptations in the industrially and medically important fungal genus Aspergillus.</title>
        <authorList>
            <person name="de Vries R.P."/>
            <person name="Riley R."/>
            <person name="Wiebenga A."/>
            <person name="Aguilar-Osorio G."/>
            <person name="Amillis S."/>
            <person name="Uchima C.A."/>
            <person name="Anderluh G."/>
            <person name="Asadollahi M."/>
            <person name="Askin M."/>
            <person name="Barry K."/>
            <person name="Battaglia E."/>
            <person name="Bayram O."/>
            <person name="Benocci T."/>
            <person name="Braus-Stromeyer S.A."/>
            <person name="Caldana C."/>
            <person name="Canovas D."/>
            <person name="Cerqueira G.C."/>
            <person name="Chen F."/>
            <person name="Chen W."/>
            <person name="Choi C."/>
            <person name="Clum A."/>
            <person name="Dos Santos R.A."/>
            <person name="Damasio A.R."/>
            <person name="Diallinas G."/>
            <person name="Emri T."/>
            <person name="Fekete E."/>
            <person name="Flipphi M."/>
            <person name="Freyberg S."/>
            <person name="Gallo A."/>
            <person name="Gournas C."/>
            <person name="Habgood R."/>
            <person name="Hainaut M."/>
            <person name="Harispe M.L."/>
            <person name="Henrissat B."/>
            <person name="Hilden K.S."/>
            <person name="Hope R."/>
            <person name="Hossain A."/>
            <person name="Karabika E."/>
            <person name="Karaffa L."/>
            <person name="Karanyi Z."/>
            <person name="Krasevec N."/>
            <person name="Kuo A."/>
            <person name="Kusch H."/>
            <person name="LaButti K."/>
            <person name="Lagendijk E.L."/>
            <person name="Lapidus A."/>
            <person name="Levasseur A."/>
            <person name="Lindquist E."/>
            <person name="Lipzen A."/>
            <person name="Logrieco A.F."/>
            <person name="MacCabe A."/>
            <person name="Maekelae M.R."/>
            <person name="Malavazi I."/>
            <person name="Melin P."/>
            <person name="Meyer V."/>
            <person name="Mielnichuk N."/>
            <person name="Miskei M."/>
            <person name="Molnar A.P."/>
            <person name="Mule G."/>
            <person name="Ngan C.Y."/>
            <person name="Orejas M."/>
            <person name="Orosz E."/>
            <person name="Ouedraogo J.P."/>
            <person name="Overkamp K.M."/>
            <person name="Park H.-S."/>
            <person name="Perrone G."/>
            <person name="Piumi F."/>
            <person name="Punt P.J."/>
            <person name="Ram A.F."/>
            <person name="Ramon A."/>
            <person name="Rauscher S."/>
            <person name="Record E."/>
            <person name="Riano-Pachon D.M."/>
            <person name="Robert V."/>
            <person name="Roehrig J."/>
            <person name="Ruller R."/>
            <person name="Salamov A."/>
            <person name="Salih N.S."/>
            <person name="Samson R.A."/>
            <person name="Sandor E."/>
            <person name="Sanguinetti M."/>
            <person name="Schuetze T."/>
            <person name="Sepcic K."/>
            <person name="Shelest E."/>
            <person name="Sherlock G."/>
            <person name="Sophianopoulou V."/>
            <person name="Squina F.M."/>
            <person name="Sun H."/>
            <person name="Susca A."/>
            <person name="Todd R.B."/>
            <person name="Tsang A."/>
            <person name="Unkles S.E."/>
            <person name="van de Wiele N."/>
            <person name="van Rossen-Uffink D."/>
            <person name="Oliveira J.V."/>
            <person name="Vesth T.C."/>
            <person name="Visser J."/>
            <person name="Yu J.-H."/>
            <person name="Zhou M."/>
            <person name="Andersen M.R."/>
            <person name="Archer D.B."/>
            <person name="Baker S.E."/>
            <person name="Benoit I."/>
            <person name="Brakhage A.A."/>
            <person name="Braus G.H."/>
            <person name="Fischer R."/>
            <person name="Frisvad J.C."/>
            <person name="Goldman G.H."/>
            <person name="Houbraken J."/>
            <person name="Oakley B."/>
            <person name="Pocsi I."/>
            <person name="Scazzocchio C."/>
            <person name="Seiboth B."/>
            <person name="vanKuyk P.A."/>
            <person name="Wortman J."/>
            <person name="Dyer P.S."/>
            <person name="Grigoriev I.V."/>
        </authorList>
    </citation>
    <scope>NUCLEOTIDE SEQUENCE [LARGE SCALE GENOMIC DNA]</scope>
    <source>
        <strain evidence="3">DTO 134E9</strain>
    </source>
</reference>
<dbReference type="AlphaFoldDB" id="A0A1L9RRP3"/>
<feature type="region of interest" description="Disordered" evidence="1">
    <location>
        <begin position="21"/>
        <end position="40"/>
    </location>
</feature>
<dbReference type="RefSeq" id="XP_040691173.1">
    <property type="nucleotide sequence ID" value="XM_040835052.1"/>
</dbReference>
<evidence type="ECO:0000313" key="3">
    <source>
        <dbReference type="Proteomes" id="UP000184383"/>
    </source>
</evidence>
<dbReference type="EMBL" id="KV878211">
    <property type="protein sequence ID" value="OJJ37497.1"/>
    <property type="molecule type" value="Genomic_DNA"/>
</dbReference>
<gene>
    <name evidence="2" type="ORF">ASPWEDRAFT_39196</name>
</gene>
<dbReference type="Proteomes" id="UP000184383">
    <property type="component" value="Unassembled WGS sequence"/>
</dbReference>
<accession>A0A1L9RRP3</accession>